<dbReference type="PROSITE" id="PS51781">
    <property type="entry name" value="SH3B"/>
    <property type="match status" value="1"/>
</dbReference>
<evidence type="ECO:0000259" key="1">
    <source>
        <dbReference type="PROSITE" id="PS51781"/>
    </source>
</evidence>
<dbReference type="AlphaFoldDB" id="A0A6L5YZ90"/>
<name>A0A6L5YZ90_9RHOB</name>
<organism evidence="2 3">
    <name type="scientific">Halovulum marinum</name>
    <dbReference type="NCBI Taxonomy" id="2662447"/>
    <lineage>
        <taxon>Bacteria</taxon>
        <taxon>Pseudomonadati</taxon>
        <taxon>Pseudomonadota</taxon>
        <taxon>Alphaproteobacteria</taxon>
        <taxon>Rhodobacterales</taxon>
        <taxon>Paracoccaceae</taxon>
        <taxon>Halovulum</taxon>
    </lineage>
</organism>
<dbReference type="Proteomes" id="UP000474957">
    <property type="component" value="Unassembled WGS sequence"/>
</dbReference>
<gene>
    <name evidence="2" type="ORF">GE300_08180</name>
</gene>
<sequence>MRIGPLSGTVNTGWGKTMADFYSDIINWTTASVVGGAVLLAGAEFDAPGASDEPVLLAAAADSAAESIMRETMAQERALSVTATPAFAEVPAETADAAPRASRLPQIKPAKLEKVVFTNVGDSSGMSPIQPEPQDLLEKGRVTAQAVNLRAGPGTRFAVVGRGNSGQELLVTGETDGVWVQILTPDGDEGWVHGRYFRTPEQLAAN</sequence>
<proteinExistence type="predicted"/>
<feature type="domain" description="SH3b" evidence="1">
    <location>
        <begin position="137"/>
        <end position="201"/>
    </location>
</feature>
<accession>A0A6L5YZ90</accession>
<dbReference type="Gene3D" id="2.30.30.40">
    <property type="entry name" value="SH3 Domains"/>
    <property type="match status" value="1"/>
</dbReference>
<reference evidence="2 3" key="1">
    <citation type="submission" date="2019-10" db="EMBL/GenBank/DDBJ databases">
        <title>Cognatihalovulum marinum gen. nov. sp. nov., a new member of the family Rhodobacteraceae isolated from deep seawater of the Northwest Indian Ocean.</title>
        <authorList>
            <person name="Ruan C."/>
            <person name="Wang J."/>
            <person name="Zheng X."/>
            <person name="Song L."/>
            <person name="Zhu Y."/>
            <person name="Huang Y."/>
            <person name="Lu Z."/>
            <person name="Du W."/>
            <person name="Huang L."/>
            <person name="Dai X."/>
        </authorList>
    </citation>
    <scope>NUCLEOTIDE SEQUENCE [LARGE SCALE GENOMIC DNA]</scope>
    <source>
        <strain evidence="2 3">2CG4</strain>
    </source>
</reference>
<evidence type="ECO:0000313" key="2">
    <source>
        <dbReference type="EMBL" id="MSU89593.1"/>
    </source>
</evidence>
<dbReference type="InterPro" id="IPR003646">
    <property type="entry name" value="SH3-like_bac-type"/>
</dbReference>
<dbReference type="Pfam" id="PF08239">
    <property type="entry name" value="SH3_3"/>
    <property type="match status" value="1"/>
</dbReference>
<protein>
    <submittedName>
        <fullName evidence="2">SH3 domain-containing protein</fullName>
    </submittedName>
</protein>
<dbReference type="EMBL" id="WIND01000004">
    <property type="protein sequence ID" value="MSU89593.1"/>
    <property type="molecule type" value="Genomic_DNA"/>
</dbReference>
<comment type="caution">
    <text evidence="2">The sequence shown here is derived from an EMBL/GenBank/DDBJ whole genome shotgun (WGS) entry which is preliminary data.</text>
</comment>
<dbReference type="SMART" id="SM00287">
    <property type="entry name" value="SH3b"/>
    <property type="match status" value="1"/>
</dbReference>
<keyword evidence="3" id="KW-1185">Reference proteome</keyword>
<evidence type="ECO:0000313" key="3">
    <source>
        <dbReference type="Proteomes" id="UP000474957"/>
    </source>
</evidence>